<dbReference type="EMBL" id="FRAP01000021">
    <property type="protein sequence ID" value="SHL21781.1"/>
    <property type="molecule type" value="Genomic_DNA"/>
</dbReference>
<dbReference type="Gene3D" id="3.40.50.2000">
    <property type="entry name" value="Glycogen Phosphorylase B"/>
    <property type="match status" value="2"/>
</dbReference>
<reference evidence="4 5" key="1">
    <citation type="submission" date="2016-11" db="EMBL/GenBank/DDBJ databases">
        <authorList>
            <person name="Jaros S."/>
            <person name="Januszkiewicz K."/>
            <person name="Wedrychowicz H."/>
        </authorList>
    </citation>
    <scope>NUCLEOTIDE SEQUENCE [LARGE SCALE GENOMIC DNA]</scope>
    <source>
        <strain evidence="4 5">DSM 43832</strain>
    </source>
</reference>
<feature type="domain" description="Glycosyltransferase subfamily 4-like N-terminal" evidence="3">
    <location>
        <begin position="21"/>
        <end position="185"/>
    </location>
</feature>
<accession>A0A1M6YTZ0</accession>
<protein>
    <submittedName>
        <fullName evidence="4">Glycosyltransferase involved in cell wall bisynthesis</fullName>
    </submittedName>
</protein>
<dbReference type="GO" id="GO:1901137">
    <property type="term" value="P:carbohydrate derivative biosynthetic process"/>
    <property type="evidence" value="ECO:0007669"/>
    <property type="project" value="UniProtKB-ARBA"/>
</dbReference>
<dbReference type="AlphaFoldDB" id="A0A1M6YTZ0"/>
<dbReference type="Proteomes" id="UP000184363">
    <property type="component" value="Unassembled WGS sequence"/>
</dbReference>
<sequence>MSRAPVPDVVQVIAYYPPRLGGMERVAQVLAEHLAERLQVEVLTTDGGPVEAGTEQVSPRLRVRRFAALEVAHTPVAPGLLARLAALPRRTIVHVHVGQAVLPEMVWLTRALRRAPYIAHFHLDVDASGPIGRLLPIYKRFVLGPVLRRAAAVIVLSPEQRDLVVERYRVDPGRVAIIPNGVDPAFTAIAQQRAPVPADRPLRVLFVGRLESQKNVHRLLDALALVRAPLEVRLVGDGELRPELEARAAELDLVGVEFAGPRYGADLEADYAWADVFVLTSDKEGMPLVLLEAMAAGLAIVATDVSGTRELVGDTGLLAEPEPAAVAAALDLVAIDRELLGKLGARSAERGTTFGWEGRVAQLHEVYARLGGGAR</sequence>
<dbReference type="InterPro" id="IPR028098">
    <property type="entry name" value="Glyco_trans_4-like_N"/>
</dbReference>
<evidence type="ECO:0000256" key="1">
    <source>
        <dbReference type="ARBA" id="ARBA00022676"/>
    </source>
</evidence>
<keyword evidence="1" id="KW-0328">Glycosyltransferase</keyword>
<proteinExistence type="predicted"/>
<evidence type="ECO:0000259" key="3">
    <source>
        <dbReference type="Pfam" id="PF13439"/>
    </source>
</evidence>
<evidence type="ECO:0000313" key="4">
    <source>
        <dbReference type="EMBL" id="SHL21781.1"/>
    </source>
</evidence>
<dbReference type="SUPFAM" id="SSF53756">
    <property type="entry name" value="UDP-Glycosyltransferase/glycogen phosphorylase"/>
    <property type="match status" value="1"/>
</dbReference>
<gene>
    <name evidence="4" type="ORF">SAMN05443637_12174</name>
</gene>
<dbReference type="GO" id="GO:0016757">
    <property type="term" value="F:glycosyltransferase activity"/>
    <property type="evidence" value="ECO:0007669"/>
    <property type="project" value="UniProtKB-KW"/>
</dbReference>
<dbReference type="OrthoDB" id="193659at2"/>
<organism evidence="4 5">
    <name type="scientific">Pseudonocardia thermophila</name>
    <dbReference type="NCBI Taxonomy" id="1848"/>
    <lineage>
        <taxon>Bacteria</taxon>
        <taxon>Bacillati</taxon>
        <taxon>Actinomycetota</taxon>
        <taxon>Actinomycetes</taxon>
        <taxon>Pseudonocardiales</taxon>
        <taxon>Pseudonocardiaceae</taxon>
        <taxon>Pseudonocardia</taxon>
    </lineage>
</organism>
<keyword evidence="2 4" id="KW-0808">Transferase</keyword>
<evidence type="ECO:0000313" key="5">
    <source>
        <dbReference type="Proteomes" id="UP000184363"/>
    </source>
</evidence>
<dbReference type="Pfam" id="PF13692">
    <property type="entry name" value="Glyco_trans_1_4"/>
    <property type="match status" value="1"/>
</dbReference>
<dbReference type="InterPro" id="IPR050194">
    <property type="entry name" value="Glycosyltransferase_grp1"/>
</dbReference>
<dbReference type="RefSeq" id="WP_073459583.1">
    <property type="nucleotide sequence ID" value="NZ_CALGVN010000008.1"/>
</dbReference>
<dbReference type="Pfam" id="PF13439">
    <property type="entry name" value="Glyco_transf_4"/>
    <property type="match status" value="1"/>
</dbReference>
<name>A0A1M6YTZ0_PSETH</name>
<dbReference type="PANTHER" id="PTHR45947:SF3">
    <property type="entry name" value="SULFOQUINOVOSYL TRANSFERASE SQD2"/>
    <property type="match status" value="1"/>
</dbReference>
<evidence type="ECO:0000256" key="2">
    <source>
        <dbReference type="ARBA" id="ARBA00022679"/>
    </source>
</evidence>
<dbReference type="CDD" id="cd03801">
    <property type="entry name" value="GT4_PimA-like"/>
    <property type="match status" value="1"/>
</dbReference>
<dbReference type="PANTHER" id="PTHR45947">
    <property type="entry name" value="SULFOQUINOVOSYL TRANSFERASE SQD2"/>
    <property type="match status" value="1"/>
</dbReference>
<keyword evidence="5" id="KW-1185">Reference proteome</keyword>
<dbReference type="STRING" id="1848.SAMN05443637_12174"/>